<reference evidence="10 11" key="1">
    <citation type="submission" date="2023-04" db="EMBL/GenBank/DDBJ databases">
        <title>Genome of Basidiobolus ranarum AG-B5.</title>
        <authorList>
            <person name="Stajich J.E."/>
            <person name="Carter-House D."/>
            <person name="Gryganskyi A."/>
        </authorList>
    </citation>
    <scope>NUCLEOTIDE SEQUENCE [LARGE SCALE GENOMIC DNA]</scope>
    <source>
        <strain evidence="10 11">AG-B5</strain>
    </source>
</reference>
<dbReference type="GO" id="GO:0032259">
    <property type="term" value="P:methylation"/>
    <property type="evidence" value="ECO:0007669"/>
    <property type="project" value="UniProtKB-KW"/>
</dbReference>
<feature type="coiled-coil region" evidence="8">
    <location>
        <begin position="587"/>
        <end position="655"/>
    </location>
</feature>
<comment type="subcellular location">
    <subcellularLocation>
        <location evidence="1">Nucleus</location>
    </subcellularLocation>
</comment>
<keyword evidence="4" id="KW-0132">Cell division</keyword>
<dbReference type="PANTHER" id="PTHR23168:SF0">
    <property type="entry name" value="MITOTIC SPINDLE ASSEMBLY CHECKPOINT PROTEIN MAD1"/>
    <property type="match status" value="1"/>
</dbReference>
<dbReference type="PANTHER" id="PTHR23168">
    <property type="entry name" value="MITOTIC SPINDLE ASSEMBLY CHECKPOINT PROTEIN MAD1 MITOTIC ARREST DEFICIENT-LIKE PROTEIN 1"/>
    <property type="match status" value="1"/>
</dbReference>
<evidence type="ECO:0000256" key="5">
    <source>
        <dbReference type="ARBA" id="ARBA00022776"/>
    </source>
</evidence>
<keyword evidence="10" id="KW-0489">Methyltransferase</keyword>
<feature type="compositionally biased region" description="Low complexity" evidence="9">
    <location>
        <begin position="21"/>
        <end position="34"/>
    </location>
</feature>
<evidence type="ECO:0000256" key="1">
    <source>
        <dbReference type="ARBA" id="ARBA00004123"/>
    </source>
</evidence>
<dbReference type="InterPro" id="IPR008672">
    <property type="entry name" value="Mad1"/>
</dbReference>
<dbReference type="Proteomes" id="UP001479436">
    <property type="component" value="Unassembled WGS sequence"/>
</dbReference>
<comment type="similarity">
    <text evidence="2">Belongs to the MAD1 family.</text>
</comment>
<dbReference type="Gene3D" id="1.20.5.170">
    <property type="match status" value="1"/>
</dbReference>
<evidence type="ECO:0000256" key="9">
    <source>
        <dbReference type="SAM" id="MobiDB-lite"/>
    </source>
</evidence>
<feature type="region of interest" description="Disordered" evidence="9">
    <location>
        <begin position="485"/>
        <end position="504"/>
    </location>
</feature>
<proteinExistence type="inferred from homology"/>
<keyword evidence="8" id="KW-0175">Coiled coil</keyword>
<evidence type="ECO:0000313" key="11">
    <source>
        <dbReference type="Proteomes" id="UP001479436"/>
    </source>
</evidence>
<dbReference type="Pfam" id="PF05557">
    <property type="entry name" value="MAD"/>
    <property type="match status" value="1"/>
</dbReference>
<evidence type="ECO:0000313" key="10">
    <source>
        <dbReference type="EMBL" id="KAK9710114.1"/>
    </source>
</evidence>
<dbReference type="SUPFAM" id="SSF75704">
    <property type="entry name" value="Mitotic arrest deficient-like 1, Mad1"/>
    <property type="match status" value="1"/>
</dbReference>
<accession>A0ABR2VYG3</accession>
<evidence type="ECO:0000256" key="3">
    <source>
        <dbReference type="ARBA" id="ARBA00022019"/>
    </source>
</evidence>
<comment type="caution">
    <text evidence="10">The sequence shown here is derived from an EMBL/GenBank/DDBJ whole genome shotgun (WGS) entry which is preliminary data.</text>
</comment>
<evidence type="ECO:0000256" key="2">
    <source>
        <dbReference type="ARBA" id="ARBA00008029"/>
    </source>
</evidence>
<feature type="compositionally biased region" description="Polar residues" evidence="9">
    <location>
        <begin position="1"/>
        <end position="18"/>
    </location>
</feature>
<keyword evidence="6" id="KW-0539">Nucleus</keyword>
<dbReference type="GO" id="GO:0018423">
    <property type="term" value="F:protein C-terminal leucine carboxyl O-methyltransferase activity"/>
    <property type="evidence" value="ECO:0007669"/>
    <property type="project" value="UniProtKB-EC"/>
</dbReference>
<protein>
    <recommendedName>
        <fullName evidence="3">Spindle assembly checkpoint component MAD1</fullName>
    </recommendedName>
</protein>
<sequence length="753" mass="87135">MQNPFNTSQFAKSNTKPFSETLRSSRLSTNNRSRPIPEISSGYNKYISELEASPPLKRRLFSENELGYLSSTQTPRNSFKETADPELSEVKRKASDLKYELSKTRTEYDRKVIGLESLNRELQSQVKEQALKIEKLEKDRRFLFEREKLTSENIVNLETENKKLTRDNERLKRQLEDENSDLREQLDSLREEKEYSESGSNQKINLLKSQARGLENKVNSLEEQLRHESELASSRMKKLGQVQEELEEAEKTNRDLRSKLSQSGTNETINQELHRQVSYLKNLEAKNSSLLRENKSLKENQQNIAILKEEKSSLESKLSMMDSLRDRSSELEVELSVLKREKAQWSTFLDKKDNSEFDSPYSLSKTVASQRYEIASLHEKNGNLAANLKSRDAYITKIESHLQDLNEKIKQLEEKRDRDSRNLKRMEKSKALAQKEAEFLREQLKSYDMEEVTMMPGSFDSAKATRISQLEELVEEYRQQIKQLEENNESGRANATSEESGNDNTTIAALRERLNELVHDNEQHQEVLANLKKENGMLVKENESLDKQLGALEFALGRGEYNPSKTRVLQLIDNPTSREVNIRASTLDSLKAENKQLLQKIQELQTTRPNPAAKATTEDSDMIPYQSYANLQNENRRLEDQVAEKEKRMMRLKEVWKAKAQEYREAVYSLLGYKFDFLENGRVRLSSIYASQDDHSFIFTSGDNDSGTMQLIGGGNTEYMRSLHNMIQFWVVERGSIPAFLSSVTLELFDKIQ</sequence>
<keyword evidence="7" id="KW-0131">Cell cycle</keyword>
<gene>
    <name evidence="10" type="primary">MAD1</name>
    <name evidence="10" type="ORF">K7432_008642</name>
</gene>
<dbReference type="Gene3D" id="3.30.457.60">
    <property type="match status" value="1"/>
</dbReference>
<feature type="coiled-coil region" evidence="8">
    <location>
        <begin position="87"/>
        <end position="341"/>
    </location>
</feature>
<keyword evidence="11" id="KW-1185">Reference proteome</keyword>
<organism evidence="10 11">
    <name type="scientific">Basidiobolus ranarum</name>
    <dbReference type="NCBI Taxonomy" id="34480"/>
    <lineage>
        <taxon>Eukaryota</taxon>
        <taxon>Fungi</taxon>
        <taxon>Fungi incertae sedis</taxon>
        <taxon>Zoopagomycota</taxon>
        <taxon>Entomophthoromycotina</taxon>
        <taxon>Basidiobolomycetes</taxon>
        <taxon>Basidiobolales</taxon>
        <taxon>Basidiobolaceae</taxon>
        <taxon>Basidiobolus</taxon>
    </lineage>
</organism>
<feature type="region of interest" description="Disordered" evidence="9">
    <location>
        <begin position="1"/>
        <end position="41"/>
    </location>
</feature>
<dbReference type="Gene3D" id="6.10.250.90">
    <property type="match status" value="1"/>
</dbReference>
<evidence type="ECO:0000256" key="7">
    <source>
        <dbReference type="ARBA" id="ARBA00023306"/>
    </source>
</evidence>
<evidence type="ECO:0000256" key="6">
    <source>
        <dbReference type="ARBA" id="ARBA00023242"/>
    </source>
</evidence>
<dbReference type="EMBL" id="JASJQH010007364">
    <property type="protein sequence ID" value="KAK9710114.1"/>
    <property type="molecule type" value="Genomic_DNA"/>
</dbReference>
<evidence type="ECO:0000256" key="4">
    <source>
        <dbReference type="ARBA" id="ARBA00022618"/>
    </source>
</evidence>
<evidence type="ECO:0000256" key="8">
    <source>
        <dbReference type="SAM" id="Coils"/>
    </source>
</evidence>
<keyword evidence="5" id="KW-0498">Mitosis</keyword>
<feature type="compositionally biased region" description="Polar residues" evidence="9">
    <location>
        <begin position="490"/>
        <end position="504"/>
    </location>
</feature>
<name>A0ABR2VYG3_9FUNG</name>
<keyword evidence="10" id="KW-0808">Transferase</keyword>